<gene>
    <name evidence="10" type="ORF">DLAC_07171</name>
</gene>
<dbReference type="InterPro" id="IPR048680">
    <property type="entry name" value="COG4_N"/>
</dbReference>
<evidence type="ECO:0000256" key="4">
    <source>
        <dbReference type="ARBA" id="ARBA00022448"/>
    </source>
</evidence>
<dbReference type="InterPro" id="IPR048684">
    <property type="entry name" value="COG4_C"/>
</dbReference>
<dbReference type="SMART" id="SM00762">
    <property type="entry name" value="Cog4"/>
    <property type="match status" value="1"/>
</dbReference>
<comment type="similarity">
    <text evidence="2">Belongs to the COG4 family.</text>
</comment>
<dbReference type="STRING" id="361077.A0A151ZDA1"/>
<evidence type="ECO:0000256" key="5">
    <source>
        <dbReference type="ARBA" id="ARBA00022927"/>
    </source>
</evidence>
<dbReference type="OMA" id="RASECQQ"/>
<evidence type="ECO:0000256" key="1">
    <source>
        <dbReference type="ARBA" id="ARBA00004395"/>
    </source>
</evidence>
<dbReference type="InParanoid" id="A0A151ZDA1"/>
<dbReference type="InterPro" id="IPR048682">
    <property type="entry name" value="COG4"/>
</dbReference>
<sequence length="733" mass="85772">MNNNSIIVDIKDLASNLSIEDAKKHLQSLINRDIVIENELQQYIKMKNQIESQMETFDFEIPEYLTLSYQKSKELNERINSTCTLAETLSSKVKYLDAIRERIKGTLKKVDDIVDLKNCIQGVQQSIDIEDYESAAFHINRYLNIDKEVLEQQSSEMLSKAEEKLLQMIENRYKLALEQENNTDVLRFSKLYVPLERAQEGLEKYCFYLQKHHTKLLDQMVQHYQQFITSQTNAQPNQKQIKPITAFVALRSVFKEFSAIIEENLDLIKQTFGISYCPKFLLLVSKQSDYYSSKIFDLFSEQQYQVSRNINEILSYSNKSSNTNSTSNDKIDPRNFAQVLDEMVMLSKSTKFYEMYLEKKSTLIKDDLKLEMNDDSVVVKFQQTMYSTVSKQKMNQMLGNYILLEEYFMVESVQKAINTDQVTPGKMTSSMVDYIFFVLQKSLQRALDSFHSQTLNVITNRLCRLLNQTKETLSRMFREQIIRASQKPTMDFAHAMVVLNDIETFGEYTGKLKKDFEVKSEKFYTQPDDKNKLVLILNDFSATQKGYSKLLQEEIDSLFKSIQPRLKNALFLFTNVNYEISNQMEYESADMNDPFVIQFTMEISQFLKMFQENMTTGNYDTIVHHTIHFILKKIESVLFQHKKFTLLGGFQFSKDLRTISTFFTKISTSTTRDKFSKLNQMASFLTLDSLSEVEDYWQENNQSSSWRLSPSELKKILLNRVDFSQDSILKLKL</sequence>
<dbReference type="AlphaFoldDB" id="A0A151ZDA1"/>
<evidence type="ECO:0000313" key="11">
    <source>
        <dbReference type="Proteomes" id="UP000076078"/>
    </source>
</evidence>
<dbReference type="Gene3D" id="1.10.287.1060">
    <property type="entry name" value="ESAT-6-like"/>
    <property type="match status" value="1"/>
</dbReference>
<evidence type="ECO:0000256" key="8">
    <source>
        <dbReference type="ARBA" id="ARBA00031340"/>
    </source>
</evidence>
<dbReference type="GO" id="GO:0000139">
    <property type="term" value="C:Golgi membrane"/>
    <property type="evidence" value="ECO:0007669"/>
    <property type="project" value="UniProtKB-SubCell"/>
</dbReference>
<reference evidence="10 11" key="1">
    <citation type="submission" date="2015-12" db="EMBL/GenBank/DDBJ databases">
        <title>Dictyostelia acquired genes for synthesis and detection of signals that induce cell-type specialization by lateral gene transfer from prokaryotes.</title>
        <authorList>
            <person name="Gloeckner G."/>
            <person name="Schaap P."/>
        </authorList>
    </citation>
    <scope>NUCLEOTIDE SEQUENCE [LARGE SCALE GENOMIC DNA]</scope>
    <source>
        <strain evidence="10 11">TK</strain>
    </source>
</reference>
<dbReference type="GO" id="GO:0015031">
    <property type="term" value="P:protein transport"/>
    <property type="evidence" value="ECO:0007669"/>
    <property type="project" value="UniProtKB-KW"/>
</dbReference>
<name>A0A151ZDA1_TIELA</name>
<feature type="domain" description="COG4 transport protein middle alpha-helical bundle" evidence="9">
    <location>
        <begin position="158"/>
        <end position="478"/>
    </location>
</feature>
<evidence type="ECO:0000256" key="6">
    <source>
        <dbReference type="ARBA" id="ARBA00023034"/>
    </source>
</evidence>
<proteinExistence type="inferred from homology"/>
<evidence type="ECO:0000313" key="10">
    <source>
        <dbReference type="EMBL" id="KYQ91932.1"/>
    </source>
</evidence>
<evidence type="ECO:0000256" key="2">
    <source>
        <dbReference type="ARBA" id="ARBA00009215"/>
    </source>
</evidence>
<organism evidence="10 11">
    <name type="scientific">Tieghemostelium lacteum</name>
    <name type="common">Slime mold</name>
    <name type="synonym">Dictyostelium lacteum</name>
    <dbReference type="NCBI Taxonomy" id="361077"/>
    <lineage>
        <taxon>Eukaryota</taxon>
        <taxon>Amoebozoa</taxon>
        <taxon>Evosea</taxon>
        <taxon>Eumycetozoa</taxon>
        <taxon>Dictyostelia</taxon>
        <taxon>Dictyosteliales</taxon>
        <taxon>Raperosteliaceae</taxon>
        <taxon>Tieghemostelium</taxon>
    </lineage>
</organism>
<protein>
    <recommendedName>
        <fullName evidence="3">Conserved oligomeric Golgi complex subunit 4</fullName>
    </recommendedName>
    <alternativeName>
        <fullName evidence="8">Component of oligomeric Golgi complex 4</fullName>
    </alternativeName>
</protein>
<dbReference type="Proteomes" id="UP000076078">
    <property type="component" value="Unassembled WGS sequence"/>
</dbReference>
<dbReference type="OrthoDB" id="47059at2759"/>
<keyword evidence="7" id="KW-0472">Membrane</keyword>
<evidence type="ECO:0000259" key="9">
    <source>
        <dbReference type="SMART" id="SM00762"/>
    </source>
</evidence>
<keyword evidence="6" id="KW-0333">Golgi apparatus</keyword>
<dbReference type="PANTHER" id="PTHR24016">
    <property type="entry name" value="CONSERVED OLIGOMERIC GOLGI COMPLEX SUBUNIT 4"/>
    <property type="match status" value="1"/>
</dbReference>
<comment type="subcellular location">
    <subcellularLocation>
        <location evidence="1">Golgi apparatus membrane</location>
        <topology evidence="1">Peripheral membrane protein</topology>
    </subcellularLocation>
</comment>
<keyword evidence="11" id="KW-1185">Reference proteome</keyword>
<keyword evidence="5" id="KW-0653">Protein transport</keyword>
<dbReference type="Pfam" id="PF20662">
    <property type="entry name" value="COG4_C"/>
    <property type="match status" value="1"/>
</dbReference>
<dbReference type="EMBL" id="LODT01000032">
    <property type="protein sequence ID" value="KYQ91932.1"/>
    <property type="molecule type" value="Genomic_DNA"/>
</dbReference>
<evidence type="ECO:0000256" key="3">
    <source>
        <dbReference type="ARBA" id="ARBA00020975"/>
    </source>
</evidence>
<dbReference type="PANTHER" id="PTHR24016:SF0">
    <property type="entry name" value="CONSERVED OLIGOMERIC GOLGI COMPLEX SUBUNIT 4"/>
    <property type="match status" value="1"/>
</dbReference>
<keyword evidence="4" id="KW-0813">Transport</keyword>
<dbReference type="Pfam" id="PF20663">
    <property type="entry name" value="COG4_N"/>
    <property type="match status" value="1"/>
</dbReference>
<dbReference type="FunCoup" id="A0A151ZDA1">
    <property type="interactions" value="144"/>
</dbReference>
<dbReference type="Pfam" id="PF08318">
    <property type="entry name" value="COG4_m"/>
    <property type="match status" value="1"/>
</dbReference>
<dbReference type="Gene3D" id="1.20.58.1970">
    <property type="match status" value="1"/>
</dbReference>
<evidence type="ECO:0000256" key="7">
    <source>
        <dbReference type="ARBA" id="ARBA00023136"/>
    </source>
</evidence>
<dbReference type="InterPro" id="IPR013167">
    <property type="entry name" value="COG4_M"/>
</dbReference>
<accession>A0A151ZDA1</accession>
<comment type="caution">
    <text evidence="10">The sequence shown here is derived from an EMBL/GenBank/DDBJ whole genome shotgun (WGS) entry which is preliminary data.</text>
</comment>